<name>A0ACB7XPY0_9ERIC</name>
<comment type="caution">
    <text evidence="1">The sequence shown here is derived from an EMBL/GenBank/DDBJ whole genome shotgun (WGS) entry which is preliminary data.</text>
</comment>
<organism evidence="1 2">
    <name type="scientific">Vaccinium darrowii</name>
    <dbReference type="NCBI Taxonomy" id="229202"/>
    <lineage>
        <taxon>Eukaryota</taxon>
        <taxon>Viridiplantae</taxon>
        <taxon>Streptophyta</taxon>
        <taxon>Embryophyta</taxon>
        <taxon>Tracheophyta</taxon>
        <taxon>Spermatophyta</taxon>
        <taxon>Magnoliopsida</taxon>
        <taxon>eudicotyledons</taxon>
        <taxon>Gunneridae</taxon>
        <taxon>Pentapetalae</taxon>
        <taxon>asterids</taxon>
        <taxon>Ericales</taxon>
        <taxon>Ericaceae</taxon>
        <taxon>Vaccinioideae</taxon>
        <taxon>Vaccinieae</taxon>
        <taxon>Vaccinium</taxon>
    </lineage>
</organism>
<evidence type="ECO:0000313" key="2">
    <source>
        <dbReference type="Proteomes" id="UP000828048"/>
    </source>
</evidence>
<reference evidence="1 2" key="1">
    <citation type="journal article" date="2021" name="Hortic Res">
        <title>High-quality reference genome and annotation aids understanding of berry development for evergreen blueberry (Vaccinium darrowii).</title>
        <authorList>
            <person name="Yu J."/>
            <person name="Hulse-Kemp A.M."/>
            <person name="Babiker E."/>
            <person name="Staton M."/>
        </authorList>
    </citation>
    <scope>NUCLEOTIDE SEQUENCE [LARGE SCALE GENOMIC DNA]</scope>
    <source>
        <strain evidence="2">cv. NJ 8807/NJ 8810</strain>
        <tissue evidence="1">Young leaf</tissue>
    </source>
</reference>
<accession>A0ACB7XPY0</accession>
<dbReference type="EMBL" id="CM037151">
    <property type="protein sequence ID" value="KAH7842600.1"/>
    <property type="molecule type" value="Genomic_DNA"/>
</dbReference>
<dbReference type="Proteomes" id="UP000828048">
    <property type="component" value="Chromosome 1"/>
</dbReference>
<sequence length="453" mass="50577">MGTPEFPNLGKHCSVEDCKLIDFLPFTCDSCHQVFCLEHRSYGKHHCPNANKHDVTVVICPLCAKGVRLIPDEDPNITWESHFNTACDPSNYEKATKKRKCPVRGCREILTFSNTIRCRDCILEHCLKHRFGPDHNCPGPKKPDPGFQFMVIRIPMGTPEFPNLGKHCSVEDCKLIDFLPFTCDSCHQVFCLEHRSYGKHHCPNANKHDVTVVICPLCAKGVRLIPDEDPNITWESHVNTECDPSNYEKATKKRKCPVRGCREILTFSNTIRCRDCILEHCLKHRFGPDHNCPGPKKPDPGFQFMGLLNRGRNEDSRPTSSSKWSTPTSSSKWSTSLLNAASSFRATAEAGIAKLTSEFSQKAQMTGNGAAGQSSSSTSGGGNLVEQCPQCKVRFSSVTALVEHVEKVHERDSDRRGVMKVTIDVCPKCNRGFRDPVSLVEHVERDHAGTSKA</sequence>
<proteinExistence type="predicted"/>
<gene>
    <name evidence="1" type="ORF">Vadar_007169</name>
</gene>
<evidence type="ECO:0000313" key="1">
    <source>
        <dbReference type="EMBL" id="KAH7842600.1"/>
    </source>
</evidence>
<protein>
    <submittedName>
        <fullName evidence="1">Uncharacterized protein</fullName>
    </submittedName>
</protein>
<keyword evidence="2" id="KW-1185">Reference proteome</keyword>